<evidence type="ECO:0000313" key="4">
    <source>
        <dbReference type="Proteomes" id="UP000026714"/>
    </source>
</evidence>
<keyword evidence="4" id="KW-1185">Reference proteome</keyword>
<dbReference type="PANTHER" id="PTHR32309">
    <property type="entry name" value="TYROSINE-PROTEIN KINASE"/>
    <property type="match status" value="1"/>
</dbReference>
<evidence type="ECO:0000259" key="2">
    <source>
        <dbReference type="Pfam" id="PF13807"/>
    </source>
</evidence>
<dbReference type="EMBL" id="AZRA01000069">
    <property type="protein sequence ID" value="KDB51716.1"/>
    <property type="molecule type" value="Genomic_DNA"/>
</dbReference>
<dbReference type="AlphaFoldDB" id="A0A059KJT6"/>
<accession>A0A059KJT6</accession>
<protein>
    <submittedName>
        <fullName evidence="3">Capsule polysaccharide export protein</fullName>
    </submittedName>
</protein>
<dbReference type="InterPro" id="IPR032807">
    <property type="entry name" value="GNVR"/>
</dbReference>
<keyword evidence="1" id="KW-0812">Transmembrane</keyword>
<feature type="domain" description="Tyrosine-protein kinase G-rich" evidence="2">
    <location>
        <begin position="205"/>
        <end position="273"/>
    </location>
</feature>
<keyword evidence="1" id="KW-1133">Transmembrane helix</keyword>
<evidence type="ECO:0000313" key="3">
    <source>
        <dbReference type="EMBL" id="KDB51716.1"/>
    </source>
</evidence>
<dbReference type="eggNOG" id="COG3944">
    <property type="taxonomic scope" value="Bacteria"/>
</dbReference>
<dbReference type="PANTHER" id="PTHR32309:SF13">
    <property type="entry name" value="FERRIC ENTEROBACTIN TRANSPORT PROTEIN FEPE"/>
    <property type="match status" value="1"/>
</dbReference>
<reference evidence="3 4" key="1">
    <citation type="journal article" date="2014" name="FEMS Microbiol. Ecol.">
        <title>Sphaerotilus natans encrusted with nanoball-shaped Fe(III) oxide minerals formed by nitrate-reducing mixotrophic Fe(II) oxidation.</title>
        <authorList>
            <person name="Park S."/>
            <person name="Kim D.H."/>
            <person name="Lee J.H."/>
            <person name="Hur H.G."/>
        </authorList>
    </citation>
    <scope>NUCLEOTIDE SEQUENCE [LARGE SCALE GENOMIC DNA]</scope>
    <source>
        <strain evidence="3 4">DSM 6575</strain>
    </source>
</reference>
<keyword evidence="1" id="KW-0472">Membrane</keyword>
<dbReference type="eggNOG" id="COG3206">
    <property type="taxonomic scope" value="Bacteria"/>
</dbReference>
<dbReference type="Pfam" id="PF13807">
    <property type="entry name" value="GNVR"/>
    <property type="match status" value="1"/>
</dbReference>
<proteinExistence type="predicted"/>
<name>A0A059KJT6_9BURK</name>
<gene>
    <name evidence="3" type="ORF">X805_26950</name>
</gene>
<organism evidence="3 4">
    <name type="scientific">Sphaerotilus natans subsp. natans DSM 6575</name>
    <dbReference type="NCBI Taxonomy" id="1286631"/>
    <lineage>
        <taxon>Bacteria</taxon>
        <taxon>Pseudomonadati</taxon>
        <taxon>Pseudomonadota</taxon>
        <taxon>Betaproteobacteria</taxon>
        <taxon>Burkholderiales</taxon>
        <taxon>Sphaerotilaceae</taxon>
        <taxon>Sphaerotilus</taxon>
    </lineage>
</organism>
<dbReference type="InterPro" id="IPR050445">
    <property type="entry name" value="Bact_polysacc_biosynth/exp"/>
</dbReference>
<sequence length="276" mass="30446">MAGIKSPAEQYIALLSSETVSDRIIEQYGLAEVYDEQYRSDVRKKLLKSVAFTAGKKDSLITIEVDDKDPARAAKMANSYVDQLRLISNSLALSEAQQRRKFFEDKLEETKAALTRAQIGLQGSGFNPGAIKAEPKAAAETYSKLRAEAVAAETRLQSLRATFADNSPEVRSQATVLASIQAELSKLESAQVPRSDSDYVGKYREFKYQETLFDLFAKQYELARVDEGREGGLIQVVDPAQIPDKPAKPKKVAVALFGLIAGMVLSSIFVVRRSRT</sequence>
<feature type="transmembrane region" description="Helical" evidence="1">
    <location>
        <begin position="252"/>
        <end position="271"/>
    </location>
</feature>
<evidence type="ECO:0000256" key="1">
    <source>
        <dbReference type="SAM" id="Phobius"/>
    </source>
</evidence>
<dbReference type="GO" id="GO:0005886">
    <property type="term" value="C:plasma membrane"/>
    <property type="evidence" value="ECO:0007669"/>
    <property type="project" value="TreeGrafter"/>
</dbReference>
<dbReference type="GO" id="GO:0004713">
    <property type="term" value="F:protein tyrosine kinase activity"/>
    <property type="evidence" value="ECO:0007669"/>
    <property type="project" value="TreeGrafter"/>
</dbReference>
<dbReference type="Proteomes" id="UP000026714">
    <property type="component" value="Unassembled WGS sequence"/>
</dbReference>
<comment type="caution">
    <text evidence="3">The sequence shown here is derived from an EMBL/GenBank/DDBJ whole genome shotgun (WGS) entry which is preliminary data.</text>
</comment>
<dbReference type="STRING" id="34103.SAMN05421778_1406"/>